<evidence type="ECO:0000313" key="1">
    <source>
        <dbReference type="EMBL" id="MDC0714134.1"/>
    </source>
</evidence>
<dbReference type="Proteomes" id="UP001221838">
    <property type="component" value="Unassembled WGS sequence"/>
</dbReference>
<keyword evidence="2" id="KW-1185">Reference proteome</keyword>
<reference evidence="1 2" key="1">
    <citation type="submission" date="2022-11" db="EMBL/GenBank/DDBJ databases">
        <title>Minimal conservation of predation-associated metabolite biosynthetic gene clusters underscores biosynthetic potential of Myxococcota including descriptions for ten novel species: Archangium lansinium sp. nov., Myxococcus landrumus sp. nov., Nannocystis bai.</title>
        <authorList>
            <person name="Ahearne A."/>
            <person name="Stevens C."/>
            <person name="Dowd S."/>
        </authorList>
    </citation>
    <scope>NUCLEOTIDE SEQUENCE [LARGE SCALE GENOMIC DNA]</scope>
    <source>
        <strain evidence="1 2">NCWAL01</strain>
    </source>
</reference>
<sequence>MAADEWDTVVEGKRFFFSLPPRPSCWAAEARRLSELMAQHQEPVQDKPGAYVDLDSIWQDEEAPVSW</sequence>
<comment type="caution">
    <text evidence="1">The sequence shown here is derived from an EMBL/GenBank/DDBJ whole genome shotgun (WGS) entry which is preliminary data.</text>
</comment>
<organism evidence="1 2">
    <name type="scientific">Stigmatella ashevillensis</name>
    <dbReference type="NCBI Taxonomy" id="2995309"/>
    <lineage>
        <taxon>Bacteria</taxon>
        <taxon>Pseudomonadati</taxon>
        <taxon>Myxococcota</taxon>
        <taxon>Myxococcia</taxon>
        <taxon>Myxococcales</taxon>
        <taxon>Cystobacterineae</taxon>
        <taxon>Archangiaceae</taxon>
        <taxon>Stigmatella</taxon>
    </lineage>
</organism>
<protein>
    <submittedName>
        <fullName evidence="1">Uncharacterized protein</fullName>
    </submittedName>
</protein>
<gene>
    <name evidence="1" type="ORF">POL68_37055</name>
</gene>
<name>A0ABT5DKE7_9BACT</name>
<dbReference type="EMBL" id="JAQNDM010000002">
    <property type="protein sequence ID" value="MDC0714134.1"/>
    <property type="molecule type" value="Genomic_DNA"/>
</dbReference>
<proteinExistence type="predicted"/>
<dbReference type="RefSeq" id="WP_272144680.1">
    <property type="nucleotide sequence ID" value="NZ_JAQNDM010000002.1"/>
</dbReference>
<evidence type="ECO:0000313" key="2">
    <source>
        <dbReference type="Proteomes" id="UP001221838"/>
    </source>
</evidence>
<accession>A0ABT5DKE7</accession>